<comment type="caution">
    <text evidence="1">The sequence shown here is derived from an EMBL/GenBank/DDBJ whole genome shotgun (WGS) entry which is preliminary data.</text>
</comment>
<proteinExistence type="predicted"/>
<dbReference type="EMBL" id="BNAS01000001">
    <property type="protein sequence ID" value="GHH66630.1"/>
    <property type="molecule type" value="Genomic_DNA"/>
</dbReference>
<reference evidence="1" key="1">
    <citation type="journal article" date="2014" name="Int. J. Syst. Evol. Microbiol.">
        <title>Complete genome sequence of Corynebacterium casei LMG S-19264T (=DSM 44701T), isolated from a smear-ripened cheese.</title>
        <authorList>
            <consortium name="US DOE Joint Genome Institute (JGI-PGF)"/>
            <person name="Walter F."/>
            <person name="Albersmeier A."/>
            <person name="Kalinowski J."/>
            <person name="Ruckert C."/>
        </authorList>
    </citation>
    <scope>NUCLEOTIDE SEQUENCE</scope>
    <source>
        <strain evidence="1">CGMCC 4.7398</strain>
    </source>
</reference>
<evidence type="ECO:0000313" key="1">
    <source>
        <dbReference type="EMBL" id="GHH66630.1"/>
    </source>
</evidence>
<evidence type="ECO:0000313" key="2">
    <source>
        <dbReference type="Proteomes" id="UP000627369"/>
    </source>
</evidence>
<dbReference type="Proteomes" id="UP000627369">
    <property type="component" value="Unassembled WGS sequence"/>
</dbReference>
<accession>A0A919FJD5</accession>
<name>A0A919FJD5_9MICO</name>
<reference evidence="1" key="2">
    <citation type="submission" date="2020-09" db="EMBL/GenBank/DDBJ databases">
        <authorList>
            <person name="Sun Q."/>
            <person name="Zhou Y."/>
        </authorList>
    </citation>
    <scope>NUCLEOTIDE SEQUENCE</scope>
    <source>
        <strain evidence="1">CGMCC 4.7398</strain>
    </source>
</reference>
<organism evidence="1 2">
    <name type="scientific">Promicromonospora soli</name>
    <dbReference type="NCBI Taxonomy" id="2035533"/>
    <lineage>
        <taxon>Bacteria</taxon>
        <taxon>Bacillati</taxon>
        <taxon>Actinomycetota</taxon>
        <taxon>Actinomycetes</taxon>
        <taxon>Micrococcales</taxon>
        <taxon>Promicromonosporaceae</taxon>
        <taxon>Promicromonospora</taxon>
    </lineage>
</organism>
<protein>
    <submittedName>
        <fullName evidence="1">Uncharacterized protein</fullName>
    </submittedName>
</protein>
<gene>
    <name evidence="1" type="ORF">GCM10017772_06960</name>
</gene>
<dbReference type="AlphaFoldDB" id="A0A919FJD5"/>
<keyword evidence="2" id="KW-1185">Reference proteome</keyword>
<sequence>MTPGRRAARTGRAPDARALSLGLPHYGEHMGFRSWFGRRPQKAVRRAVRSHRTDAVLAQAELVTSAGEAWAFATRAELLLISAPEGASDDDDESRGAPSVVVHRAWSDVDRATYDRESNVIRVHWVDGHEPTPLTLEGRHSVLPQVLRERVQWSVVLAEPVKLPGGRSARVAVRRRADGELFSQVIGGHDVDLTDPDIAHLIDAAEARVRNAAGLPA</sequence>